<dbReference type="InterPro" id="IPR011006">
    <property type="entry name" value="CheY-like_superfamily"/>
</dbReference>
<dbReference type="Gene3D" id="3.40.50.2300">
    <property type="match status" value="1"/>
</dbReference>
<accession>A0ABY1PVE6</accession>
<dbReference type="SMART" id="SM00862">
    <property type="entry name" value="Trans_reg_C"/>
    <property type="match status" value="1"/>
</dbReference>
<dbReference type="SMART" id="SM00448">
    <property type="entry name" value="REC"/>
    <property type="match status" value="1"/>
</dbReference>
<dbReference type="RefSeq" id="WP_283441199.1">
    <property type="nucleotide sequence ID" value="NZ_FXUL01000002.1"/>
</dbReference>
<dbReference type="SUPFAM" id="SSF46894">
    <property type="entry name" value="C-terminal effector domain of the bipartite response regulators"/>
    <property type="match status" value="1"/>
</dbReference>
<keyword evidence="1" id="KW-0805">Transcription regulation</keyword>
<dbReference type="SUPFAM" id="SSF52172">
    <property type="entry name" value="CheY-like"/>
    <property type="match status" value="1"/>
</dbReference>
<dbReference type="Proteomes" id="UP001158049">
    <property type="component" value="Unassembled WGS sequence"/>
</dbReference>
<feature type="domain" description="OmpR/PhoB-type" evidence="7">
    <location>
        <begin position="127"/>
        <end position="230"/>
    </location>
</feature>
<dbReference type="PROSITE" id="PS50110">
    <property type="entry name" value="RESPONSE_REGULATORY"/>
    <property type="match status" value="1"/>
</dbReference>
<feature type="DNA-binding region" description="OmpR/PhoB-type" evidence="5">
    <location>
        <begin position="127"/>
        <end position="230"/>
    </location>
</feature>
<gene>
    <name evidence="8" type="ORF">SAMN06295970_102408</name>
</gene>
<keyword evidence="9" id="KW-1185">Reference proteome</keyword>
<dbReference type="Gene3D" id="1.10.10.10">
    <property type="entry name" value="Winged helix-like DNA-binding domain superfamily/Winged helix DNA-binding domain"/>
    <property type="match status" value="1"/>
</dbReference>
<evidence type="ECO:0000256" key="1">
    <source>
        <dbReference type="ARBA" id="ARBA00023015"/>
    </source>
</evidence>
<dbReference type="CDD" id="cd17535">
    <property type="entry name" value="REC_NarL-like"/>
    <property type="match status" value="1"/>
</dbReference>
<dbReference type="PANTHER" id="PTHR48111">
    <property type="entry name" value="REGULATOR OF RPOS"/>
    <property type="match status" value="1"/>
</dbReference>
<dbReference type="InterPro" id="IPR039420">
    <property type="entry name" value="WalR-like"/>
</dbReference>
<dbReference type="PROSITE" id="PS51755">
    <property type="entry name" value="OMPR_PHOB"/>
    <property type="match status" value="1"/>
</dbReference>
<dbReference type="GO" id="GO:0003677">
    <property type="term" value="F:DNA binding"/>
    <property type="evidence" value="ECO:0007669"/>
    <property type="project" value="UniProtKB-KW"/>
</dbReference>
<dbReference type="InterPro" id="IPR001867">
    <property type="entry name" value="OmpR/PhoB-type_DNA-bd"/>
</dbReference>
<dbReference type="PANTHER" id="PTHR48111:SF67">
    <property type="entry name" value="TRANSCRIPTIONAL REGULATORY PROTEIN TCTD"/>
    <property type="match status" value="1"/>
</dbReference>
<dbReference type="InterPro" id="IPR016032">
    <property type="entry name" value="Sig_transdc_resp-reg_C-effctor"/>
</dbReference>
<dbReference type="Pfam" id="PF00486">
    <property type="entry name" value="Trans_reg_C"/>
    <property type="match status" value="1"/>
</dbReference>
<keyword evidence="3" id="KW-0804">Transcription</keyword>
<proteinExistence type="predicted"/>
<organism evidence="8 9">
    <name type="scientific">Noviherbaspirillum suwonense</name>
    <dbReference type="NCBI Taxonomy" id="1224511"/>
    <lineage>
        <taxon>Bacteria</taxon>
        <taxon>Pseudomonadati</taxon>
        <taxon>Pseudomonadota</taxon>
        <taxon>Betaproteobacteria</taxon>
        <taxon>Burkholderiales</taxon>
        <taxon>Oxalobacteraceae</taxon>
        <taxon>Noviherbaspirillum</taxon>
    </lineage>
</organism>
<dbReference type="EMBL" id="FXUL01000002">
    <property type="protein sequence ID" value="SMP50184.1"/>
    <property type="molecule type" value="Genomic_DNA"/>
</dbReference>
<evidence type="ECO:0000256" key="4">
    <source>
        <dbReference type="PROSITE-ProRule" id="PRU00169"/>
    </source>
</evidence>
<reference evidence="8 9" key="1">
    <citation type="submission" date="2017-05" db="EMBL/GenBank/DDBJ databases">
        <authorList>
            <person name="Varghese N."/>
            <person name="Submissions S."/>
        </authorList>
    </citation>
    <scope>NUCLEOTIDE SEQUENCE [LARGE SCALE GENOMIC DNA]</scope>
    <source>
        <strain evidence="8 9">DSM 26001</strain>
    </source>
</reference>
<evidence type="ECO:0000313" key="9">
    <source>
        <dbReference type="Proteomes" id="UP001158049"/>
    </source>
</evidence>
<dbReference type="InterPro" id="IPR001789">
    <property type="entry name" value="Sig_transdc_resp-reg_receiver"/>
</dbReference>
<keyword evidence="4" id="KW-0597">Phosphoprotein</keyword>
<dbReference type="InterPro" id="IPR036388">
    <property type="entry name" value="WH-like_DNA-bd_sf"/>
</dbReference>
<keyword evidence="2 5" id="KW-0238">DNA-binding</keyword>
<protein>
    <submittedName>
        <fullName evidence="8">DNA-binding response regulator, OmpR family, contains REC and winged-helix (WHTH) domain</fullName>
    </submittedName>
</protein>
<name>A0ABY1PVE6_9BURK</name>
<evidence type="ECO:0000313" key="8">
    <source>
        <dbReference type="EMBL" id="SMP50184.1"/>
    </source>
</evidence>
<evidence type="ECO:0000256" key="2">
    <source>
        <dbReference type="ARBA" id="ARBA00023125"/>
    </source>
</evidence>
<feature type="domain" description="Response regulatory" evidence="6">
    <location>
        <begin position="6"/>
        <end position="122"/>
    </location>
</feature>
<feature type="modified residue" description="4-aspartylphosphate" evidence="4">
    <location>
        <position position="55"/>
    </location>
</feature>
<dbReference type="Pfam" id="PF00072">
    <property type="entry name" value="Response_reg"/>
    <property type="match status" value="1"/>
</dbReference>
<sequence>MEKMIRVILVEDHTLLRNEIVSSLCAEGFEAVGVGNSTDLFLELLQKPCDVIVMDIGLPGDNGMAILQQLRSLKGQRELGIIMLTGRPDMGCRIECLAGGADAFLIKPVEIDELVAYIHNVYRRIHSESNHFSSLKWQFQYREWRLICPSGAVVELSHLESEFLRILVENAGNPVRRRDIIGVAFRKDPIAYDNRRMEAIVSRLRRKIHSQYPLSQPIKSVHSVGYVFTDSVRTL</sequence>
<dbReference type="InterPro" id="IPR058245">
    <property type="entry name" value="NreC/VraR/RcsB-like_REC"/>
</dbReference>
<evidence type="ECO:0000256" key="5">
    <source>
        <dbReference type="PROSITE-ProRule" id="PRU01091"/>
    </source>
</evidence>
<evidence type="ECO:0000256" key="3">
    <source>
        <dbReference type="ARBA" id="ARBA00023163"/>
    </source>
</evidence>
<comment type="caution">
    <text evidence="8">The sequence shown here is derived from an EMBL/GenBank/DDBJ whole genome shotgun (WGS) entry which is preliminary data.</text>
</comment>
<evidence type="ECO:0000259" key="7">
    <source>
        <dbReference type="PROSITE" id="PS51755"/>
    </source>
</evidence>
<evidence type="ECO:0000259" key="6">
    <source>
        <dbReference type="PROSITE" id="PS50110"/>
    </source>
</evidence>